<feature type="region of interest" description="Disordered" evidence="1">
    <location>
        <begin position="402"/>
        <end position="423"/>
    </location>
</feature>
<feature type="compositionally biased region" description="Low complexity" evidence="1">
    <location>
        <begin position="486"/>
        <end position="498"/>
    </location>
</feature>
<evidence type="ECO:0000256" key="1">
    <source>
        <dbReference type="SAM" id="MobiDB-lite"/>
    </source>
</evidence>
<organism evidence="2 3">
    <name type="scientific">Dictyostelium purpureum</name>
    <name type="common">Slime mold</name>
    <dbReference type="NCBI Taxonomy" id="5786"/>
    <lineage>
        <taxon>Eukaryota</taxon>
        <taxon>Amoebozoa</taxon>
        <taxon>Evosea</taxon>
        <taxon>Eumycetozoa</taxon>
        <taxon>Dictyostelia</taxon>
        <taxon>Dictyosteliales</taxon>
        <taxon>Dictyosteliaceae</taxon>
        <taxon>Dictyostelium</taxon>
    </lineage>
</organism>
<feature type="compositionally biased region" description="Low complexity" evidence="1">
    <location>
        <begin position="734"/>
        <end position="751"/>
    </location>
</feature>
<name>F1A340_DICPU</name>
<feature type="region of interest" description="Disordered" evidence="1">
    <location>
        <begin position="731"/>
        <end position="751"/>
    </location>
</feature>
<protein>
    <submittedName>
        <fullName evidence="2">Uncharacterized protein</fullName>
    </submittedName>
</protein>
<gene>
    <name evidence="2" type="ORF">DICPUDRAFT_84585</name>
</gene>
<feature type="compositionally biased region" description="Acidic residues" evidence="1">
    <location>
        <begin position="156"/>
        <end position="169"/>
    </location>
</feature>
<dbReference type="VEuPathDB" id="AmoebaDB:DICPUDRAFT_84585"/>
<dbReference type="KEGG" id="dpp:DICPUDRAFT_84585"/>
<feature type="compositionally biased region" description="Acidic residues" evidence="1">
    <location>
        <begin position="350"/>
        <end position="366"/>
    </location>
</feature>
<dbReference type="EMBL" id="GL871438">
    <property type="protein sequence ID" value="EGC29394.1"/>
    <property type="molecule type" value="Genomic_DNA"/>
</dbReference>
<feature type="compositionally biased region" description="Low complexity" evidence="1">
    <location>
        <begin position="34"/>
        <end position="60"/>
    </location>
</feature>
<evidence type="ECO:0000313" key="2">
    <source>
        <dbReference type="EMBL" id="EGC29394.1"/>
    </source>
</evidence>
<feature type="compositionally biased region" description="Polar residues" evidence="1">
    <location>
        <begin position="500"/>
        <end position="509"/>
    </location>
</feature>
<feature type="region of interest" description="Disordered" evidence="1">
    <location>
        <begin position="333"/>
        <end position="375"/>
    </location>
</feature>
<dbReference type="OMA" id="HVYATSE"/>
<evidence type="ECO:0000313" key="3">
    <source>
        <dbReference type="Proteomes" id="UP000001064"/>
    </source>
</evidence>
<dbReference type="GO" id="GO:0003713">
    <property type="term" value="F:transcription coactivator activity"/>
    <property type="evidence" value="ECO:0000318"/>
    <property type="project" value="GO_Central"/>
</dbReference>
<dbReference type="AlphaFoldDB" id="F1A340"/>
<proteinExistence type="predicted"/>
<feature type="compositionally biased region" description="Acidic residues" evidence="1">
    <location>
        <begin position="179"/>
        <end position="214"/>
    </location>
</feature>
<dbReference type="InParanoid" id="F1A340"/>
<dbReference type="GeneID" id="10505396"/>
<dbReference type="Proteomes" id="UP000001064">
    <property type="component" value="Unassembled WGS sequence"/>
</dbReference>
<feature type="region of interest" description="Disordered" evidence="1">
    <location>
        <begin position="463"/>
        <end position="513"/>
    </location>
</feature>
<feature type="compositionally biased region" description="Low complexity" evidence="1">
    <location>
        <begin position="16"/>
        <end position="26"/>
    </location>
</feature>
<reference evidence="3" key="1">
    <citation type="journal article" date="2011" name="Genome Biol.">
        <title>Comparative genomics of the social amoebae Dictyostelium discoideum and Dictyostelium purpureum.</title>
        <authorList>
            <consortium name="US DOE Joint Genome Institute (JGI-PGF)"/>
            <person name="Sucgang R."/>
            <person name="Kuo A."/>
            <person name="Tian X."/>
            <person name="Salerno W."/>
            <person name="Parikh A."/>
            <person name="Feasley C.L."/>
            <person name="Dalin E."/>
            <person name="Tu H."/>
            <person name="Huang E."/>
            <person name="Barry K."/>
            <person name="Lindquist E."/>
            <person name="Shapiro H."/>
            <person name="Bruce D."/>
            <person name="Schmutz J."/>
            <person name="Salamov A."/>
            <person name="Fey P."/>
            <person name="Gaudet P."/>
            <person name="Anjard C."/>
            <person name="Babu M.M."/>
            <person name="Basu S."/>
            <person name="Bushmanova Y."/>
            <person name="van der Wel H."/>
            <person name="Katoh-Kurasawa M."/>
            <person name="Dinh C."/>
            <person name="Coutinho P.M."/>
            <person name="Saito T."/>
            <person name="Elias M."/>
            <person name="Schaap P."/>
            <person name="Kay R.R."/>
            <person name="Henrissat B."/>
            <person name="Eichinger L."/>
            <person name="Rivero F."/>
            <person name="Putnam N.H."/>
            <person name="West C.M."/>
            <person name="Loomis W.F."/>
            <person name="Chisholm R.L."/>
            <person name="Shaulsky G."/>
            <person name="Strassmann J.E."/>
            <person name="Queller D.C."/>
            <person name="Kuspa A."/>
            <person name="Grigoriev I.V."/>
        </authorList>
    </citation>
    <scope>NUCLEOTIDE SEQUENCE [LARGE SCALE GENOMIC DNA]</scope>
    <source>
        <strain evidence="3">QSDP1</strain>
    </source>
</reference>
<dbReference type="OrthoDB" id="10692412at2759"/>
<feature type="compositionally biased region" description="Low complexity" evidence="1">
    <location>
        <begin position="122"/>
        <end position="153"/>
    </location>
</feature>
<sequence>MNIPITETLKNEENNIINNNNNTNPNKSLDKSTNASIDSINNSNNSNNNKNNNSNKSNADSYDDGETVVVTINNQPNQSFIDSFIEKANISEIPAISSQNNSTINKDDSTINNISLNNSSMINTNNDTNNSKINKNNDNNKNKNLISKILSSNDGGGDEEEEGEEEEEMTGYNYQNEAINDEEESDVNDGSEEYEVEGYDDNEEEEEQYGEEEENMEYYDNSDAYIFQMNEIEQQLENVRSQYEHLETISSMISEKPSVILRNHVYATSEVDSSSQQEYDDADDDELYHYQQQQHPQNSYDQFKVQFHQKQQQQQQLYQQSTQLQQPLRFKQKLGYGNGSNRNKLHYYEIDEEEEEEDDEEEEEESQQNNPRQYHSEEFYDEEDLTDRINWLPHASGINSTINNSSNSNSNINNTNSSSSPLRPFSSIRKKMIDKSKNSPFALVGYDLTDEDEDQSFATWEQNLPNKTQQVDKNTPSKIVSPSPSPSSQQQSIQTPQQLKAPQSITPSKENLENYKRNSIGGYITNLITPNKNIHNNGGFNNDSTLSVSREIEQSIESSILNNPGYDQIPFPHNHNNHDQHIAPHHYIHHNHPHNHPQMQPQYSINNHLQYTPLKSPYQDVQQYGSFFATSSPSPSINKHQESPDVNSNALHALEGKRLLAQVNKFLDGCSIQDITFMNLIFKQLASIKSSVTWEKTLYSIHDLLQSERVVQLLQLQKKLVEQQHELQQRHQHQQTYQQPTQPQHYQYGQQ</sequence>
<feature type="region of interest" description="Disordered" evidence="1">
    <location>
        <begin position="122"/>
        <end position="214"/>
    </location>
</feature>
<dbReference type="FunCoup" id="F1A340">
    <property type="interactions" value="724"/>
</dbReference>
<dbReference type="GO" id="GO:0045944">
    <property type="term" value="P:positive regulation of transcription by RNA polymerase II"/>
    <property type="evidence" value="ECO:0000318"/>
    <property type="project" value="GO_Central"/>
</dbReference>
<dbReference type="GO" id="GO:0016592">
    <property type="term" value="C:mediator complex"/>
    <property type="evidence" value="ECO:0000318"/>
    <property type="project" value="GO_Central"/>
</dbReference>
<feature type="compositionally biased region" description="Polar residues" evidence="1">
    <location>
        <begin position="463"/>
        <end position="480"/>
    </location>
</feature>
<feature type="region of interest" description="Disordered" evidence="1">
    <location>
        <begin position="16"/>
        <end position="62"/>
    </location>
</feature>
<keyword evidence="3" id="KW-1185">Reference proteome</keyword>
<accession>F1A340</accession>
<dbReference type="eggNOG" id="ENOG502SZ3N">
    <property type="taxonomic scope" value="Eukaryota"/>
</dbReference>
<dbReference type="RefSeq" id="XP_003294081.1">
    <property type="nucleotide sequence ID" value="XM_003294033.1"/>
</dbReference>
<feature type="non-terminal residue" evidence="2">
    <location>
        <position position="751"/>
    </location>
</feature>